<gene>
    <name evidence="4" type="ordered locus">Dbac_3070</name>
</gene>
<name>C7LWT5_DESBD</name>
<feature type="region of interest" description="Disordered" evidence="1">
    <location>
        <begin position="247"/>
        <end position="272"/>
    </location>
</feature>
<sequence>MRLALLFVFFLCVPVFAAQQVEIIELRHRVVEDVLPVLTPLLEPGGAMSGMAGHLVVRTSPANLEELRKVLAVIDRPPRQLRIRVSQSRDAVVRQRDVDVSGRVRIGEGLDIVSQRAPRKGESGVEIHGGGSSVGVYGRDTRRSTQSGADQFVRVMDGSEALIRIGRSLAVPFRQVAVRPGGVRVSEGFVYVDVGQGFYALPRLAGERVNIDIRPFFDSLAGHGLDVETQELSTTITGRLGEWIELGGSSQQGREEAGRLTGAGSRETSDTRSVWLLVDEER</sequence>
<proteinExistence type="predicted"/>
<dbReference type="InterPro" id="IPR005644">
    <property type="entry name" value="NolW-like"/>
</dbReference>
<dbReference type="HOGENOM" id="CLU_084459_0_0_7"/>
<dbReference type="EMBL" id="CP001629">
    <property type="protein sequence ID" value="ACU91145.1"/>
    <property type="molecule type" value="Genomic_DNA"/>
</dbReference>
<keyword evidence="2" id="KW-0732">Signal</keyword>
<organism evidence="4 5">
    <name type="scientific">Desulfomicrobium baculatum (strain DSM 4028 / VKM B-1378 / X)</name>
    <name type="common">Desulfovibrio baculatus</name>
    <dbReference type="NCBI Taxonomy" id="525897"/>
    <lineage>
        <taxon>Bacteria</taxon>
        <taxon>Pseudomonadati</taxon>
        <taxon>Thermodesulfobacteriota</taxon>
        <taxon>Desulfovibrionia</taxon>
        <taxon>Desulfovibrionales</taxon>
        <taxon>Desulfomicrobiaceae</taxon>
        <taxon>Desulfomicrobium</taxon>
    </lineage>
</organism>
<dbReference type="Proteomes" id="UP000002216">
    <property type="component" value="Chromosome"/>
</dbReference>
<feature type="chain" id="PRO_5002978881" description="NolW-like domain-containing protein" evidence="2">
    <location>
        <begin position="18"/>
        <end position="282"/>
    </location>
</feature>
<evidence type="ECO:0000259" key="3">
    <source>
        <dbReference type="Pfam" id="PF03958"/>
    </source>
</evidence>
<evidence type="ECO:0000256" key="2">
    <source>
        <dbReference type="SAM" id="SignalP"/>
    </source>
</evidence>
<evidence type="ECO:0000313" key="5">
    <source>
        <dbReference type="Proteomes" id="UP000002216"/>
    </source>
</evidence>
<dbReference type="STRING" id="525897.Dbac_3070"/>
<dbReference type="KEGG" id="dba:Dbac_3070"/>
<reference evidence="4 5" key="1">
    <citation type="journal article" date="2009" name="Stand. Genomic Sci.">
        <title>Complete genome sequence of Desulfomicrobium baculatum type strain (X).</title>
        <authorList>
            <person name="Copeland A."/>
            <person name="Spring S."/>
            <person name="Goker M."/>
            <person name="Schneider S."/>
            <person name="Lapidus A."/>
            <person name="Del Rio T.G."/>
            <person name="Tice H."/>
            <person name="Cheng J.F."/>
            <person name="Chen F."/>
            <person name="Nolan M."/>
            <person name="Bruce D."/>
            <person name="Goodwin L."/>
            <person name="Pitluck S."/>
            <person name="Ivanova N."/>
            <person name="Mavrommatis K."/>
            <person name="Ovchinnikova G."/>
            <person name="Pati A."/>
            <person name="Chen A."/>
            <person name="Palaniappan K."/>
            <person name="Land M."/>
            <person name="Hauser L."/>
            <person name="Chang Y.J."/>
            <person name="Jeffries C.C."/>
            <person name="Meincke L."/>
            <person name="Sims D."/>
            <person name="Brettin T."/>
            <person name="Detter J.C."/>
            <person name="Han C."/>
            <person name="Chain P."/>
            <person name="Bristow J."/>
            <person name="Eisen J.A."/>
            <person name="Markowitz V."/>
            <person name="Hugenholtz P."/>
            <person name="Kyrpides N.C."/>
            <person name="Klenk H.P."/>
            <person name="Lucas S."/>
        </authorList>
    </citation>
    <scope>NUCLEOTIDE SEQUENCE [LARGE SCALE GENOMIC DNA]</scope>
    <source>
        <strain evidence="5">DSM 4028 / VKM B-1378 / X</strain>
    </source>
</reference>
<evidence type="ECO:0000313" key="4">
    <source>
        <dbReference type="EMBL" id="ACU91145.1"/>
    </source>
</evidence>
<dbReference type="AlphaFoldDB" id="C7LWT5"/>
<dbReference type="Pfam" id="PF03958">
    <property type="entry name" value="Secretin_N"/>
    <property type="match status" value="1"/>
</dbReference>
<keyword evidence="5" id="KW-1185">Reference proteome</keyword>
<dbReference type="eggNOG" id="COG1450">
    <property type="taxonomic scope" value="Bacteria"/>
</dbReference>
<feature type="signal peptide" evidence="2">
    <location>
        <begin position="1"/>
        <end position="17"/>
    </location>
</feature>
<feature type="domain" description="NolW-like" evidence="3">
    <location>
        <begin position="21"/>
        <end position="80"/>
    </location>
</feature>
<accession>C7LWT5</accession>
<protein>
    <recommendedName>
        <fullName evidence="3">NolW-like domain-containing protein</fullName>
    </recommendedName>
</protein>
<evidence type="ECO:0000256" key="1">
    <source>
        <dbReference type="SAM" id="MobiDB-lite"/>
    </source>
</evidence>